<organism evidence="3 4">
    <name type="scientific">Paracraurococcus lichenis</name>
    <dbReference type="NCBI Taxonomy" id="3064888"/>
    <lineage>
        <taxon>Bacteria</taxon>
        <taxon>Pseudomonadati</taxon>
        <taxon>Pseudomonadota</taxon>
        <taxon>Alphaproteobacteria</taxon>
        <taxon>Acetobacterales</taxon>
        <taxon>Roseomonadaceae</taxon>
        <taxon>Paracraurococcus</taxon>
    </lineage>
</organism>
<dbReference type="PANTHER" id="PTHR33055:SF3">
    <property type="entry name" value="PUTATIVE TRANSPOSASE FOR IS117-RELATED"/>
    <property type="match status" value="1"/>
</dbReference>
<accession>A0ABT9EE23</accession>
<feature type="domain" description="Transposase IS116/IS110/IS902 C-terminal" evidence="2">
    <location>
        <begin position="211"/>
        <end position="289"/>
    </location>
</feature>
<evidence type="ECO:0000259" key="2">
    <source>
        <dbReference type="Pfam" id="PF02371"/>
    </source>
</evidence>
<dbReference type="InterPro" id="IPR003346">
    <property type="entry name" value="Transposase_20"/>
</dbReference>
<dbReference type="NCBIfam" id="NF033542">
    <property type="entry name" value="transpos_IS110"/>
    <property type="match status" value="1"/>
</dbReference>
<dbReference type="Pfam" id="PF01548">
    <property type="entry name" value="DEDD_Tnp_IS110"/>
    <property type="match status" value="1"/>
</dbReference>
<gene>
    <name evidence="3" type="ORF">Q7A36_38570</name>
</gene>
<feature type="domain" description="Transposase IS110-like N-terminal" evidence="1">
    <location>
        <begin position="6"/>
        <end position="145"/>
    </location>
</feature>
<name>A0ABT9EE23_9PROT</name>
<dbReference type="InterPro" id="IPR047650">
    <property type="entry name" value="Transpos_IS110"/>
</dbReference>
<comment type="caution">
    <text evidence="3">The sequence shown here is derived from an EMBL/GenBank/DDBJ whole genome shotgun (WGS) entry which is preliminary data.</text>
</comment>
<dbReference type="Proteomes" id="UP001243009">
    <property type="component" value="Unassembled WGS sequence"/>
</dbReference>
<dbReference type="InterPro" id="IPR002525">
    <property type="entry name" value="Transp_IS110-like_N"/>
</dbReference>
<protein>
    <submittedName>
        <fullName evidence="3">IS110 family transposase</fullName>
    </submittedName>
</protein>
<evidence type="ECO:0000313" key="3">
    <source>
        <dbReference type="EMBL" id="MDO9714260.1"/>
    </source>
</evidence>
<proteinExistence type="predicted"/>
<dbReference type="RefSeq" id="WP_305109095.1">
    <property type="nucleotide sequence ID" value="NZ_JAUTWS010000198.1"/>
</dbReference>
<keyword evidence="4" id="KW-1185">Reference proteome</keyword>
<evidence type="ECO:0000259" key="1">
    <source>
        <dbReference type="Pfam" id="PF01548"/>
    </source>
</evidence>
<sequence>MSITMIGLDTAKSVFQVHAVDAAGKLQLKRKLRRDEVIPFFEQQERCVVVLEACGAGHHWARMLTQLGHEAKLLAPEAARPFVKKGKKNDAADAAALCTAASQPEVTFVPLKSPEQQGVLALHSVRSLLVKQQTMLANGMRGLATEFGLVVAKGIHKLDELDALVQAEASMPATAKLTFAELHGHSQATAKRIDSLEAQIVAHARQDTTARRLATIPGIGPITASLITATVGDAIGSFKSARHFAAWLGLVPRQHSTGGKTRLGRITKAGNGEIRRLLVLGATSMVHRAAHWNSAVGAWLRGVLERRPVRLATVALANKMARIAWAVMTRGETYQAKGRVQAVATAES</sequence>
<dbReference type="PANTHER" id="PTHR33055">
    <property type="entry name" value="TRANSPOSASE FOR INSERTION SEQUENCE ELEMENT IS1111A"/>
    <property type="match status" value="1"/>
</dbReference>
<evidence type="ECO:0000313" key="4">
    <source>
        <dbReference type="Proteomes" id="UP001243009"/>
    </source>
</evidence>
<dbReference type="EMBL" id="JAUTWS010000198">
    <property type="protein sequence ID" value="MDO9714260.1"/>
    <property type="molecule type" value="Genomic_DNA"/>
</dbReference>
<dbReference type="Pfam" id="PF02371">
    <property type="entry name" value="Transposase_20"/>
    <property type="match status" value="1"/>
</dbReference>
<reference evidence="3 4" key="1">
    <citation type="submission" date="2023-08" db="EMBL/GenBank/DDBJ databases">
        <title>The draft genome sequence of Paracraurococcus sp. LOR1-02.</title>
        <authorList>
            <person name="Kingkaew E."/>
            <person name="Tanasupawat S."/>
        </authorList>
    </citation>
    <scope>NUCLEOTIDE SEQUENCE [LARGE SCALE GENOMIC DNA]</scope>
    <source>
        <strain evidence="3 4">LOR1-02</strain>
    </source>
</reference>